<organism evidence="2">
    <name type="scientific">Anthurium amnicola</name>
    <dbReference type="NCBI Taxonomy" id="1678845"/>
    <lineage>
        <taxon>Eukaryota</taxon>
        <taxon>Viridiplantae</taxon>
        <taxon>Streptophyta</taxon>
        <taxon>Embryophyta</taxon>
        <taxon>Tracheophyta</taxon>
        <taxon>Spermatophyta</taxon>
        <taxon>Magnoliopsida</taxon>
        <taxon>Liliopsida</taxon>
        <taxon>Araceae</taxon>
        <taxon>Pothoideae</taxon>
        <taxon>Potheae</taxon>
        <taxon>Anthurium</taxon>
    </lineage>
</organism>
<protein>
    <submittedName>
        <fullName evidence="2">Uncharacterized protein C227.17c</fullName>
    </submittedName>
</protein>
<dbReference type="EMBL" id="GDJX01026039">
    <property type="protein sequence ID" value="JAT41897.1"/>
    <property type="molecule type" value="Transcribed_RNA"/>
</dbReference>
<dbReference type="PANTHER" id="PTHR28052:SF1">
    <property type="entry name" value="UPF0545 PROTEIN C22ORF39"/>
    <property type="match status" value="1"/>
</dbReference>
<feature type="region of interest" description="Disordered" evidence="1">
    <location>
        <begin position="1"/>
        <end position="32"/>
    </location>
</feature>
<dbReference type="Pfam" id="PF11326">
    <property type="entry name" value="PANTS-like"/>
    <property type="match status" value="1"/>
</dbReference>
<gene>
    <name evidence="2" type="primary">SPAC227.17c_0</name>
    <name evidence="2" type="ORF">g.58769</name>
</gene>
<feature type="non-terminal residue" evidence="2">
    <location>
        <position position="1"/>
    </location>
</feature>
<sequence>ITHPSCSSPHPPSSRSQTLLNPPLPPQPARGNCFLPSLASLLPAMASDPEQDAAAAGTGAAPMGRGGGSTKENKGSSGTPPPPSGLSCTKCFDVLWFCYSPVHQMQQYYRRGEFDNCFDKWNALVDCLKLKTKKQSEVKEILEARENAKTHIWTFRTVEEASAHWKKIFGSMATDRGSRSSS</sequence>
<evidence type="ECO:0000313" key="2">
    <source>
        <dbReference type="EMBL" id="JAT41897.1"/>
    </source>
</evidence>
<evidence type="ECO:0000256" key="1">
    <source>
        <dbReference type="SAM" id="MobiDB-lite"/>
    </source>
</evidence>
<dbReference type="AlphaFoldDB" id="A0A1D1XHP3"/>
<dbReference type="PANTHER" id="PTHR28052">
    <property type="entry name" value="UPF0545 PROTEIN C22ORF39"/>
    <property type="match status" value="1"/>
</dbReference>
<reference evidence="2" key="1">
    <citation type="submission" date="2015-07" db="EMBL/GenBank/DDBJ databases">
        <title>Transcriptome Assembly of Anthurium amnicola.</title>
        <authorList>
            <person name="Suzuki J."/>
        </authorList>
    </citation>
    <scope>NUCLEOTIDE SEQUENCE</scope>
</reference>
<feature type="compositionally biased region" description="Low complexity" evidence="1">
    <location>
        <begin position="1"/>
        <end position="21"/>
    </location>
</feature>
<name>A0A1D1XHP3_9ARAE</name>
<feature type="region of interest" description="Disordered" evidence="1">
    <location>
        <begin position="45"/>
        <end position="84"/>
    </location>
</feature>
<feature type="compositionally biased region" description="Low complexity" evidence="1">
    <location>
        <begin position="45"/>
        <end position="63"/>
    </location>
</feature>
<dbReference type="InterPro" id="IPR021475">
    <property type="entry name" value="Pants/Emi1-like"/>
</dbReference>
<accession>A0A1D1XHP3</accession>
<proteinExistence type="predicted"/>